<dbReference type="RefSeq" id="WP_068907096.1">
    <property type="nucleotide sequence ID" value="NZ_LXEW01000003.1"/>
</dbReference>
<protein>
    <submittedName>
        <fullName evidence="1">Uncharacterized protein</fullName>
    </submittedName>
</protein>
<gene>
    <name evidence="1" type="ORF">M998_0081</name>
</gene>
<dbReference type="SUPFAM" id="SSF56399">
    <property type="entry name" value="ADP-ribosylation"/>
    <property type="match status" value="1"/>
</dbReference>
<name>A0A1B7K452_9GAMM</name>
<dbReference type="OrthoDB" id="9800843at2"/>
<accession>A0A1B7K452</accession>
<dbReference type="PATRIC" id="fig|1354272.4.peg.85"/>
<proteinExistence type="predicted"/>
<evidence type="ECO:0000313" key="1">
    <source>
        <dbReference type="EMBL" id="OAT54932.1"/>
    </source>
</evidence>
<comment type="caution">
    <text evidence="1">The sequence shown here is derived from an EMBL/GenBank/DDBJ whole genome shotgun (WGS) entry which is preliminary data.</text>
</comment>
<dbReference type="AlphaFoldDB" id="A0A1B7K452"/>
<evidence type="ECO:0000313" key="2">
    <source>
        <dbReference type="Proteomes" id="UP000078224"/>
    </source>
</evidence>
<dbReference type="Proteomes" id="UP000078224">
    <property type="component" value="Unassembled WGS sequence"/>
</dbReference>
<reference evidence="1 2" key="1">
    <citation type="submission" date="2016-04" db="EMBL/GenBank/DDBJ databases">
        <title>ATOL: Assembling a taxonomically balanced genome-scale reconstruction of the evolutionary history of the Enterobacteriaceae.</title>
        <authorList>
            <person name="Plunkett G.III."/>
            <person name="Neeno-Eckwall E.C."/>
            <person name="Glasner J.D."/>
            <person name="Perna N.T."/>
        </authorList>
    </citation>
    <scope>NUCLEOTIDE SEQUENCE [LARGE SCALE GENOMIC DNA]</scope>
    <source>
        <strain evidence="1 2">ATCC 35613</strain>
    </source>
</reference>
<keyword evidence="2" id="KW-1185">Reference proteome</keyword>
<organism evidence="1 2">
    <name type="scientific">Providencia heimbachae ATCC 35613</name>
    <dbReference type="NCBI Taxonomy" id="1354272"/>
    <lineage>
        <taxon>Bacteria</taxon>
        <taxon>Pseudomonadati</taxon>
        <taxon>Pseudomonadota</taxon>
        <taxon>Gammaproteobacteria</taxon>
        <taxon>Enterobacterales</taxon>
        <taxon>Morganellaceae</taxon>
        <taxon>Providencia</taxon>
    </lineage>
</organism>
<dbReference type="EMBL" id="LXEW01000003">
    <property type="protein sequence ID" value="OAT54932.1"/>
    <property type="molecule type" value="Genomic_DNA"/>
</dbReference>
<sequence length="215" mass="24347">MYISPGIVVGFHGCDRTVFDSVVKNGTSISSSENNYDWLGHGVYFWEGSYDRALDWAKRSNKIKNPAVIGAFIKLGNCIDLLDSEHLQKIKATYQIYSLECQELQIDLPSNKVNINGISFVRELDCQVILRLQQINNELIAEELGLESTSGQNKRQIQNHPNFIDSVRGMFPEGAELYDGAGFRDKNHIQLCIINPNCIAGYFDPIQRNSWFKPV</sequence>